<reference evidence="1 2" key="1">
    <citation type="submission" date="2019-07" db="EMBL/GenBank/DDBJ databases">
        <title>Sphingomonas alkalisoli sp. nov., isolated from rhizosphere soil of Suaedae salsa.</title>
        <authorList>
            <person name="Zhang H."/>
            <person name="Xu L."/>
            <person name="Zhang J.-X."/>
            <person name="Sun J.-Q."/>
        </authorList>
    </citation>
    <scope>NUCLEOTIDE SEQUENCE [LARGE SCALE GENOMIC DNA]</scope>
    <source>
        <strain evidence="1 2">XS-10</strain>
    </source>
</reference>
<evidence type="ECO:0000313" key="1">
    <source>
        <dbReference type="EMBL" id="QDX25770.1"/>
    </source>
</evidence>
<dbReference type="EMBL" id="CP042239">
    <property type="protein sequence ID" value="QDX25770.1"/>
    <property type="molecule type" value="Genomic_DNA"/>
</dbReference>
<accession>A0A518RE83</accession>
<proteinExistence type="predicted"/>
<name>A0A518RE83_9SPHN</name>
<dbReference type="OrthoDB" id="7559751at2"/>
<dbReference type="RefSeq" id="WP_145845973.1">
    <property type="nucleotide sequence ID" value="NZ_CP042239.1"/>
</dbReference>
<sequence>MIRESIMIAPANSDGLLPFIDPGLDELARDFCNSAHRWLGQSGHLVAVWGIGTNGDFGASWDRWLKRHEIDGRSARTAERLARKLLERVQQRWPAGMAPHSIGLVSDGTGVGVAPEDPWPLAPGWLDRRIARPGSLVALRRFDPAGNWALISHPPRSATSRHNG</sequence>
<keyword evidence="2" id="KW-1185">Reference proteome</keyword>
<gene>
    <name evidence="1" type="ORF">FPZ54_06875</name>
</gene>
<evidence type="ECO:0000313" key="2">
    <source>
        <dbReference type="Proteomes" id="UP000318055"/>
    </source>
</evidence>
<dbReference type="Proteomes" id="UP000318055">
    <property type="component" value="Chromosome"/>
</dbReference>
<protein>
    <submittedName>
        <fullName evidence="1">Uncharacterized protein</fullName>
    </submittedName>
</protein>
<dbReference type="AlphaFoldDB" id="A0A518RE83"/>
<dbReference type="KEGG" id="ssua:FPZ54_06875"/>
<organism evidence="1 2">
    <name type="scientific">Sphingomonas suaedae</name>
    <dbReference type="NCBI Taxonomy" id="2599297"/>
    <lineage>
        <taxon>Bacteria</taxon>
        <taxon>Pseudomonadati</taxon>
        <taxon>Pseudomonadota</taxon>
        <taxon>Alphaproteobacteria</taxon>
        <taxon>Sphingomonadales</taxon>
        <taxon>Sphingomonadaceae</taxon>
        <taxon>Sphingomonas</taxon>
    </lineage>
</organism>